<gene>
    <name evidence="1" type="ORF">NCTC11470_00123</name>
</gene>
<protein>
    <recommendedName>
        <fullName evidence="3">Bacteriophage protein</fullName>
    </recommendedName>
</protein>
<dbReference type="Proteomes" id="UP000254835">
    <property type="component" value="Unassembled WGS sequence"/>
</dbReference>
<evidence type="ECO:0008006" key="3">
    <source>
        <dbReference type="Google" id="ProtNLM"/>
    </source>
</evidence>
<dbReference type="AlphaFoldDB" id="A0A380PNG6"/>
<dbReference type="RefSeq" id="WP_032912103.1">
    <property type="nucleotide sequence ID" value="NZ_CP023964.1"/>
</dbReference>
<sequence length="197" mass="21012">MKSGLKVRVDKTNDVLAALKAIGNKDVLVGIPESTSGRSPEEGEKVTIGNAQIGYINEYGSPAQNIPARPHLQPGVQSVQDRTIEKLKQAAQATFDGNSGAADKALNQAGLIASNAVKRYMTVTNLVPLADSTIAARARRGRKGAARELARRAAEGAIMDKNDSGQLISNTNARPLIDEGQYRRAMTYVVRSKNAKS</sequence>
<evidence type="ECO:0000313" key="1">
    <source>
        <dbReference type="EMBL" id="SUP75118.1"/>
    </source>
</evidence>
<dbReference type="EMBL" id="UHJA01000001">
    <property type="protein sequence ID" value="SUP75118.1"/>
    <property type="molecule type" value="Genomic_DNA"/>
</dbReference>
<reference evidence="1 2" key="1">
    <citation type="submission" date="2018-06" db="EMBL/GenBank/DDBJ databases">
        <authorList>
            <consortium name="Pathogen Informatics"/>
            <person name="Doyle S."/>
        </authorList>
    </citation>
    <scope>NUCLEOTIDE SEQUENCE [LARGE SCALE GENOMIC DNA]</scope>
    <source>
        <strain evidence="1 2">NCTC11470</strain>
    </source>
</reference>
<evidence type="ECO:0000313" key="2">
    <source>
        <dbReference type="Proteomes" id="UP000254835"/>
    </source>
</evidence>
<name>A0A380PNG6_YERFR</name>
<dbReference type="OrthoDB" id="8160844at2"/>
<dbReference type="GeneID" id="57903307"/>
<organism evidence="1 2">
    <name type="scientific">Yersinia frederiksenii</name>
    <dbReference type="NCBI Taxonomy" id="29484"/>
    <lineage>
        <taxon>Bacteria</taxon>
        <taxon>Pseudomonadati</taxon>
        <taxon>Pseudomonadota</taxon>
        <taxon>Gammaproteobacteria</taxon>
        <taxon>Enterobacterales</taxon>
        <taxon>Yersiniaceae</taxon>
        <taxon>Yersinia</taxon>
    </lineage>
</organism>
<proteinExistence type="predicted"/>
<accession>A0A380PNG6</accession>